<evidence type="ECO:0000313" key="4">
    <source>
        <dbReference type="Proteomes" id="UP000231056"/>
    </source>
</evidence>
<proteinExistence type="predicted"/>
<accession>A0A2M6IU88</accession>
<keyword evidence="1" id="KW-0328">Glycosyltransferase</keyword>
<dbReference type="Pfam" id="PF13692">
    <property type="entry name" value="Glyco_trans_1_4"/>
    <property type="match status" value="1"/>
</dbReference>
<evidence type="ECO:0008006" key="5">
    <source>
        <dbReference type="Google" id="ProtNLM"/>
    </source>
</evidence>
<dbReference type="GO" id="GO:0016757">
    <property type="term" value="F:glycosyltransferase activity"/>
    <property type="evidence" value="ECO:0007669"/>
    <property type="project" value="UniProtKB-KW"/>
</dbReference>
<dbReference type="PANTHER" id="PTHR12526">
    <property type="entry name" value="GLYCOSYLTRANSFERASE"/>
    <property type="match status" value="1"/>
</dbReference>
<evidence type="ECO:0000313" key="3">
    <source>
        <dbReference type="EMBL" id="PIQ73501.1"/>
    </source>
</evidence>
<name>A0A2M6IU88_9BACT</name>
<comment type="caution">
    <text evidence="3">The sequence shown here is derived from an EMBL/GenBank/DDBJ whole genome shotgun (WGS) entry which is preliminary data.</text>
</comment>
<gene>
    <name evidence="3" type="ORF">COV58_02155</name>
</gene>
<protein>
    <recommendedName>
        <fullName evidence="5">Glycosyl transferase family 1 domain-containing protein</fullName>
    </recommendedName>
</protein>
<keyword evidence="2" id="KW-0808">Transferase</keyword>
<dbReference type="SUPFAM" id="SSF53756">
    <property type="entry name" value="UDP-Glycosyltransferase/glycogen phosphorylase"/>
    <property type="match status" value="1"/>
</dbReference>
<evidence type="ECO:0000256" key="2">
    <source>
        <dbReference type="ARBA" id="ARBA00022679"/>
    </source>
</evidence>
<dbReference type="Gene3D" id="3.40.50.2000">
    <property type="entry name" value="Glycogen Phosphorylase B"/>
    <property type="match status" value="3"/>
</dbReference>
<dbReference type="AlphaFoldDB" id="A0A2M6IU88"/>
<sequence>MDKTYIIATHNFAFGTSQALKKYFERHKITHLFIQHELMANPLTWFLGMADTFWKVLQNKEHFDVFIGSNRLNAFVGIWLKKVGKVSKVVYFSPDWVEDRHSNKVLNYLYQWLDYFCVKHSDVVWDSSAYMKVDRMMQERLKRGYESLFMKKHIQVPDGTDPCDILPFNKISRNKIGFVGHIKDGLGLEMMMRSFRNVYQKNPNVHLVVIGSGPLLKKLKRMGKDLPITFTGFMGDITKVYKTLSDCAFALAPYEHNTITKYTDPGKVKVYFSIGLPIIISRVPLISKEVNQKKCGIVIDDNELELTNAMLKLLQDDKLLRSMRVNVVLIKDKYSWDNIFQRALLKTFNIK</sequence>
<organism evidence="3 4">
    <name type="scientific">Candidatus Roizmanbacteria bacterium CG11_big_fil_rev_8_21_14_0_20_36_8</name>
    <dbReference type="NCBI Taxonomy" id="1974856"/>
    <lineage>
        <taxon>Bacteria</taxon>
        <taxon>Candidatus Roizmaniibacteriota</taxon>
    </lineage>
</organism>
<reference evidence="3 4" key="1">
    <citation type="submission" date="2017-09" db="EMBL/GenBank/DDBJ databases">
        <title>Depth-based differentiation of microbial function through sediment-hosted aquifers and enrichment of novel symbionts in the deep terrestrial subsurface.</title>
        <authorList>
            <person name="Probst A.J."/>
            <person name="Ladd B."/>
            <person name="Jarett J.K."/>
            <person name="Geller-Mcgrath D.E."/>
            <person name="Sieber C.M."/>
            <person name="Emerson J.B."/>
            <person name="Anantharaman K."/>
            <person name="Thomas B.C."/>
            <person name="Malmstrom R."/>
            <person name="Stieglmeier M."/>
            <person name="Klingl A."/>
            <person name="Woyke T."/>
            <person name="Ryan C.M."/>
            <person name="Banfield J.F."/>
        </authorList>
    </citation>
    <scope>NUCLEOTIDE SEQUENCE [LARGE SCALE GENOMIC DNA]</scope>
    <source>
        <strain evidence="3">CG11_big_fil_rev_8_21_14_0_20_36_8</strain>
    </source>
</reference>
<dbReference type="Proteomes" id="UP000231056">
    <property type="component" value="Unassembled WGS sequence"/>
</dbReference>
<evidence type="ECO:0000256" key="1">
    <source>
        <dbReference type="ARBA" id="ARBA00022676"/>
    </source>
</evidence>
<dbReference type="PANTHER" id="PTHR12526:SF629">
    <property type="entry name" value="TEICHURONIC ACID BIOSYNTHESIS GLYCOSYLTRANSFERASE TUAH-RELATED"/>
    <property type="match status" value="1"/>
</dbReference>
<dbReference type="EMBL" id="PCVM01000052">
    <property type="protein sequence ID" value="PIQ73501.1"/>
    <property type="molecule type" value="Genomic_DNA"/>
</dbReference>